<dbReference type="Proteomes" id="UP000091857">
    <property type="component" value="Chromosome 10"/>
</dbReference>
<sequence>MRCQTHSKQLINNSPKTPLNILKTCIENNHERVGQSTFGDTLGDRRSLPEPKAMQVRRPKPLSRSESQAPSAAEHHLRRPKVCSRSETQLSGARLGGQSMHP</sequence>
<organism evidence="1 2">
    <name type="scientific">Manihot esculenta</name>
    <name type="common">Cassava</name>
    <name type="synonym">Jatropha manihot</name>
    <dbReference type="NCBI Taxonomy" id="3983"/>
    <lineage>
        <taxon>Eukaryota</taxon>
        <taxon>Viridiplantae</taxon>
        <taxon>Streptophyta</taxon>
        <taxon>Embryophyta</taxon>
        <taxon>Tracheophyta</taxon>
        <taxon>Spermatophyta</taxon>
        <taxon>Magnoliopsida</taxon>
        <taxon>eudicotyledons</taxon>
        <taxon>Gunneridae</taxon>
        <taxon>Pentapetalae</taxon>
        <taxon>rosids</taxon>
        <taxon>fabids</taxon>
        <taxon>Malpighiales</taxon>
        <taxon>Euphorbiaceae</taxon>
        <taxon>Crotonoideae</taxon>
        <taxon>Manihoteae</taxon>
        <taxon>Manihot</taxon>
    </lineage>
</organism>
<protein>
    <submittedName>
        <fullName evidence="1">Uncharacterized protein</fullName>
    </submittedName>
</protein>
<dbReference type="EMBL" id="CM004396">
    <property type="protein sequence ID" value="KAG8645615.1"/>
    <property type="molecule type" value="Genomic_DNA"/>
</dbReference>
<gene>
    <name evidence="1" type="ORF">MANES_10G077366v8</name>
</gene>
<name>A0ACB7H083_MANES</name>
<comment type="caution">
    <text evidence="1">The sequence shown here is derived from an EMBL/GenBank/DDBJ whole genome shotgun (WGS) entry which is preliminary data.</text>
</comment>
<reference evidence="2" key="1">
    <citation type="journal article" date="2016" name="Nat. Biotechnol.">
        <title>Sequencing wild and cultivated cassava and related species reveals extensive interspecific hybridization and genetic diversity.</title>
        <authorList>
            <person name="Bredeson J.V."/>
            <person name="Lyons J.B."/>
            <person name="Prochnik S.E."/>
            <person name="Wu G.A."/>
            <person name="Ha C.M."/>
            <person name="Edsinger-Gonzales E."/>
            <person name="Grimwood J."/>
            <person name="Schmutz J."/>
            <person name="Rabbi I.Y."/>
            <person name="Egesi C."/>
            <person name="Nauluvula P."/>
            <person name="Lebot V."/>
            <person name="Ndunguru J."/>
            <person name="Mkamilo G."/>
            <person name="Bart R.S."/>
            <person name="Setter T.L."/>
            <person name="Gleadow R.M."/>
            <person name="Kulakow P."/>
            <person name="Ferguson M.E."/>
            <person name="Rounsley S."/>
            <person name="Rokhsar D.S."/>
        </authorList>
    </citation>
    <scope>NUCLEOTIDE SEQUENCE [LARGE SCALE GENOMIC DNA]</scope>
    <source>
        <strain evidence="2">cv. AM560-2</strain>
    </source>
</reference>
<accession>A0ACB7H083</accession>
<keyword evidence="2" id="KW-1185">Reference proteome</keyword>
<evidence type="ECO:0000313" key="1">
    <source>
        <dbReference type="EMBL" id="KAG8645615.1"/>
    </source>
</evidence>
<evidence type="ECO:0000313" key="2">
    <source>
        <dbReference type="Proteomes" id="UP000091857"/>
    </source>
</evidence>
<proteinExistence type="predicted"/>